<dbReference type="AlphaFoldDB" id="A0A7S0PWN4"/>
<sequence>MSDPVTNEENPKSPKGKDLFDESTPALFASSLIYLFADLAKIARDDKDKELDLDPTVRAAFDSGDTTGLLPQSFRSLGKVVMANEKFLEGKHIGDPEYAAQIAELRKVEGHTEDDTIFLEAFDSLNQEQECVYGIVRDDNTKTITVAFRGSAVMQDWSQNIQKMMVEMRTPKLLKRIMDDESDGKGAEHVLVHQGFYNYLFNNDVKETGKQQYDEVVAALYKVLKEPKYQAYKAVVTGHSLGGALATLVAFKLAGSEKLWLPRPVKCITFSSPRVGNEAFAKAFGILEREGFLRHLRVTNQEDIVPALVMTSILAFSSYDHVGMHLNLFSKDLEISYPSDKNWWKRALYGNVITKVGFPWNMMKYHGTALIHERMTNCKEDLAKSNIEDLYKEDRIVGDLYKNKSSTDYTEDFY</sequence>
<evidence type="ECO:0000259" key="2">
    <source>
        <dbReference type="Pfam" id="PF01764"/>
    </source>
</evidence>
<protein>
    <recommendedName>
        <fullName evidence="2">Fungal lipase-type domain-containing protein</fullName>
    </recommendedName>
</protein>
<dbReference type="PANTHER" id="PTHR45856:SF24">
    <property type="entry name" value="FUNGAL LIPASE-LIKE DOMAIN-CONTAINING PROTEIN"/>
    <property type="match status" value="1"/>
</dbReference>
<accession>A0A7S0PWN4</accession>
<name>A0A7S0PWN4_9STRA</name>
<dbReference type="Gene3D" id="3.40.50.1820">
    <property type="entry name" value="alpha/beta hydrolase"/>
    <property type="match status" value="1"/>
</dbReference>
<dbReference type="InterPro" id="IPR051218">
    <property type="entry name" value="Sec_MonoDiacylglyc_Lipase"/>
</dbReference>
<feature type="region of interest" description="Disordered" evidence="1">
    <location>
        <begin position="1"/>
        <end position="21"/>
    </location>
</feature>
<dbReference type="InterPro" id="IPR002921">
    <property type="entry name" value="Fungal_lipase-type"/>
</dbReference>
<gene>
    <name evidence="3" type="ORF">AGLA0713_LOCUS202</name>
</gene>
<dbReference type="SUPFAM" id="SSF53474">
    <property type="entry name" value="alpha/beta-Hydrolases"/>
    <property type="match status" value="1"/>
</dbReference>
<organism evidence="3">
    <name type="scientific">Asterionellopsis glacialis</name>
    <dbReference type="NCBI Taxonomy" id="33640"/>
    <lineage>
        <taxon>Eukaryota</taxon>
        <taxon>Sar</taxon>
        <taxon>Stramenopiles</taxon>
        <taxon>Ochrophyta</taxon>
        <taxon>Bacillariophyta</taxon>
        <taxon>Fragilariophyceae</taxon>
        <taxon>Fragilariophycidae</taxon>
        <taxon>Fragilariales</taxon>
        <taxon>Fragilariaceae</taxon>
        <taxon>Asterionellopsis</taxon>
    </lineage>
</organism>
<evidence type="ECO:0000313" key="3">
    <source>
        <dbReference type="EMBL" id="CAD8595374.1"/>
    </source>
</evidence>
<reference evidence="3" key="1">
    <citation type="submission" date="2021-01" db="EMBL/GenBank/DDBJ databases">
        <authorList>
            <person name="Corre E."/>
            <person name="Pelletier E."/>
            <person name="Niang G."/>
            <person name="Scheremetjew M."/>
            <person name="Finn R."/>
            <person name="Kale V."/>
            <person name="Holt S."/>
            <person name="Cochrane G."/>
            <person name="Meng A."/>
            <person name="Brown T."/>
            <person name="Cohen L."/>
        </authorList>
    </citation>
    <scope>NUCLEOTIDE SEQUENCE</scope>
</reference>
<dbReference type="CDD" id="cd00519">
    <property type="entry name" value="Lipase_3"/>
    <property type="match status" value="1"/>
</dbReference>
<dbReference type="EMBL" id="HBEX01000317">
    <property type="protein sequence ID" value="CAD8595374.1"/>
    <property type="molecule type" value="Transcribed_RNA"/>
</dbReference>
<dbReference type="InterPro" id="IPR029058">
    <property type="entry name" value="AB_hydrolase_fold"/>
</dbReference>
<proteinExistence type="predicted"/>
<feature type="compositionally biased region" description="Basic and acidic residues" evidence="1">
    <location>
        <begin position="9"/>
        <end position="20"/>
    </location>
</feature>
<feature type="domain" description="Fungal lipase-type" evidence="2">
    <location>
        <begin position="146"/>
        <end position="309"/>
    </location>
</feature>
<evidence type="ECO:0000256" key="1">
    <source>
        <dbReference type="SAM" id="MobiDB-lite"/>
    </source>
</evidence>
<dbReference type="GO" id="GO:0006629">
    <property type="term" value="P:lipid metabolic process"/>
    <property type="evidence" value="ECO:0007669"/>
    <property type="project" value="InterPro"/>
</dbReference>
<dbReference type="PANTHER" id="PTHR45856">
    <property type="entry name" value="ALPHA/BETA-HYDROLASES SUPERFAMILY PROTEIN"/>
    <property type="match status" value="1"/>
</dbReference>
<dbReference type="Pfam" id="PF01764">
    <property type="entry name" value="Lipase_3"/>
    <property type="match status" value="1"/>
</dbReference>